<keyword evidence="4 9" id="KW-0812">Transmembrane</keyword>
<organism evidence="10 11">
    <name type="scientific">Allokutzneria oryzae</name>
    <dbReference type="NCBI Taxonomy" id="1378989"/>
    <lineage>
        <taxon>Bacteria</taxon>
        <taxon>Bacillati</taxon>
        <taxon>Actinomycetota</taxon>
        <taxon>Actinomycetes</taxon>
        <taxon>Pseudonocardiales</taxon>
        <taxon>Pseudonocardiaceae</taxon>
        <taxon>Allokutzneria</taxon>
    </lineage>
</organism>
<feature type="transmembrane region" description="Helical" evidence="9">
    <location>
        <begin position="468"/>
        <end position="484"/>
    </location>
</feature>
<evidence type="ECO:0000256" key="9">
    <source>
        <dbReference type="SAM" id="Phobius"/>
    </source>
</evidence>
<feature type="transmembrane region" description="Helical" evidence="9">
    <location>
        <begin position="374"/>
        <end position="392"/>
    </location>
</feature>
<evidence type="ECO:0000256" key="2">
    <source>
        <dbReference type="ARBA" id="ARBA00022676"/>
    </source>
</evidence>
<feature type="transmembrane region" description="Helical" evidence="9">
    <location>
        <begin position="129"/>
        <end position="151"/>
    </location>
</feature>
<keyword evidence="5 9" id="KW-1133">Transmembrane helix</keyword>
<feature type="transmembrane region" description="Helical" evidence="9">
    <location>
        <begin position="404"/>
        <end position="422"/>
    </location>
</feature>
<dbReference type="InterPro" id="IPR049829">
    <property type="entry name" value="MptA/B-like"/>
</dbReference>
<evidence type="ECO:0000256" key="5">
    <source>
        <dbReference type="ARBA" id="ARBA00022989"/>
    </source>
</evidence>
<feature type="transmembrane region" description="Helical" evidence="9">
    <location>
        <begin position="212"/>
        <end position="234"/>
    </location>
</feature>
<feature type="transmembrane region" description="Helical" evidence="9">
    <location>
        <begin position="91"/>
        <end position="108"/>
    </location>
</feature>
<dbReference type="EMBL" id="JBHLZU010000039">
    <property type="protein sequence ID" value="MFB9909736.1"/>
    <property type="molecule type" value="Genomic_DNA"/>
</dbReference>
<protein>
    <submittedName>
        <fullName evidence="10">Polyprenol phosphomannose-dependent alpha 1,6 mannosyltransferase MptB</fullName>
    </submittedName>
</protein>
<keyword evidence="6 9" id="KW-0472">Membrane</keyword>
<dbReference type="Pfam" id="PF26314">
    <property type="entry name" value="MptA_B_family"/>
    <property type="match status" value="1"/>
</dbReference>
<evidence type="ECO:0000256" key="8">
    <source>
        <dbReference type="SAM" id="MobiDB-lite"/>
    </source>
</evidence>
<dbReference type="GO" id="GO:0016757">
    <property type="term" value="F:glycosyltransferase activity"/>
    <property type="evidence" value="ECO:0007669"/>
    <property type="project" value="UniProtKB-KW"/>
</dbReference>
<evidence type="ECO:0000313" key="11">
    <source>
        <dbReference type="Proteomes" id="UP001589693"/>
    </source>
</evidence>
<evidence type="ECO:0000256" key="7">
    <source>
        <dbReference type="ARBA" id="ARBA00043987"/>
    </source>
</evidence>
<keyword evidence="11" id="KW-1185">Reference proteome</keyword>
<feature type="compositionally biased region" description="Basic and acidic residues" evidence="8">
    <location>
        <begin position="24"/>
        <end position="37"/>
    </location>
</feature>
<dbReference type="NCBIfam" id="NF038066">
    <property type="entry name" value="MptB"/>
    <property type="match status" value="1"/>
</dbReference>
<comment type="similarity">
    <text evidence="7">Belongs to the MptA/B family.</text>
</comment>
<accession>A0ABV6ACX1</accession>
<evidence type="ECO:0000256" key="4">
    <source>
        <dbReference type="ARBA" id="ARBA00022692"/>
    </source>
</evidence>
<sequence>MRAGETTGDAAQPDTGTGNGTDRTGARTDRPEDTRLDDTELRQLDWVRRLGTLGALLMAVGAAGAGAAPVFNPVPRFPLIGLLPRIPTVSMAIVYTGMIVVIASWLWLGRLTATGRPRWISRSQMDRTLVMWMIPLAIAPPMFSRDVYSYLAQSKIAFLGLDPYEIGPAQALGVDDPLTRGVPNVWRDTPAPYGPFFLTLGKLVSWIGGDHVVTSVLLHRVIALAGIAMILWAVPRLARRCGVRPVTALWLGPANPLVLFHLVSGVHNEALMVGLMLAGLEIALRPGLRWILVGATLMTCAAAVKVSAAPALGFLGVALALRWGGTFKDLFRAAALLTAVFVGVLAVIVLGSGLSLGWEDSLVALEKIQSWKSPMTWLGGLGGSLGVLLGFGDHTAAVTGAWRVAGGIGSAAVMLWLLWTCFRRGEKYLHPVTGLGIALGVLVVLGPIVHPWYLVWAAIPLAASTSSIRFRITAVVLSIAMSVVDTPPGANYEGRAFVVPWAIMAGIAVAGPLLLAVRKRMPGRLRSVRRAESAAH</sequence>
<comment type="caution">
    <text evidence="10">The sequence shown here is derived from an EMBL/GenBank/DDBJ whole genome shotgun (WGS) entry which is preliminary data.</text>
</comment>
<evidence type="ECO:0000256" key="3">
    <source>
        <dbReference type="ARBA" id="ARBA00022679"/>
    </source>
</evidence>
<evidence type="ECO:0000256" key="6">
    <source>
        <dbReference type="ARBA" id="ARBA00023136"/>
    </source>
</evidence>
<feature type="transmembrane region" description="Helical" evidence="9">
    <location>
        <begin position="288"/>
        <end position="321"/>
    </location>
</feature>
<evidence type="ECO:0000256" key="1">
    <source>
        <dbReference type="ARBA" id="ARBA00004141"/>
    </source>
</evidence>
<feature type="compositionally biased region" description="Low complexity" evidence="8">
    <location>
        <begin position="14"/>
        <end position="23"/>
    </location>
</feature>
<feature type="transmembrane region" description="Helical" evidence="9">
    <location>
        <begin position="333"/>
        <end position="354"/>
    </location>
</feature>
<reference evidence="10 11" key="1">
    <citation type="submission" date="2024-09" db="EMBL/GenBank/DDBJ databases">
        <authorList>
            <person name="Sun Q."/>
            <person name="Mori K."/>
        </authorList>
    </citation>
    <scope>NUCLEOTIDE SEQUENCE [LARGE SCALE GENOMIC DNA]</scope>
    <source>
        <strain evidence="10 11">TBRC 7907</strain>
    </source>
</reference>
<feature type="transmembrane region" description="Helical" evidence="9">
    <location>
        <begin position="434"/>
        <end position="456"/>
    </location>
</feature>
<keyword evidence="3" id="KW-0808">Transferase</keyword>
<feature type="transmembrane region" description="Helical" evidence="9">
    <location>
        <begin position="50"/>
        <end position="71"/>
    </location>
</feature>
<dbReference type="RefSeq" id="WP_377862649.1">
    <property type="nucleotide sequence ID" value="NZ_JBHLZU010000039.1"/>
</dbReference>
<comment type="subcellular location">
    <subcellularLocation>
        <location evidence="1">Membrane</location>
        <topology evidence="1">Multi-pass membrane protein</topology>
    </subcellularLocation>
</comment>
<keyword evidence="2 10" id="KW-0328">Glycosyltransferase</keyword>
<feature type="transmembrane region" description="Helical" evidence="9">
    <location>
        <begin position="496"/>
        <end position="517"/>
    </location>
</feature>
<evidence type="ECO:0000313" key="10">
    <source>
        <dbReference type="EMBL" id="MFB9909736.1"/>
    </source>
</evidence>
<proteinExistence type="inferred from homology"/>
<name>A0ABV6ACX1_9PSEU</name>
<gene>
    <name evidence="10" type="primary">mptB</name>
    <name evidence="10" type="ORF">ACFFQA_37885</name>
</gene>
<feature type="region of interest" description="Disordered" evidence="8">
    <location>
        <begin position="1"/>
        <end position="37"/>
    </location>
</feature>
<dbReference type="Proteomes" id="UP001589693">
    <property type="component" value="Unassembled WGS sequence"/>
</dbReference>